<dbReference type="EMBL" id="CP002631">
    <property type="protein sequence ID" value="AEB14868.1"/>
    <property type="molecule type" value="Genomic_DNA"/>
</dbReference>
<accession>F2NTE5</accession>
<dbReference type="GeneID" id="302999117"/>
<evidence type="ECO:0000313" key="2">
    <source>
        <dbReference type="EMBL" id="AEB14868.1"/>
    </source>
</evidence>
<organism evidence="2 3">
    <name type="scientific">Treponema succinifaciens (strain ATCC 33096 / DSM 2489 / 6091)</name>
    <dbReference type="NCBI Taxonomy" id="869209"/>
    <lineage>
        <taxon>Bacteria</taxon>
        <taxon>Pseudomonadati</taxon>
        <taxon>Spirochaetota</taxon>
        <taxon>Spirochaetia</taxon>
        <taxon>Spirochaetales</taxon>
        <taxon>Treponemataceae</taxon>
        <taxon>Treponema</taxon>
    </lineage>
</organism>
<reference evidence="3" key="2">
    <citation type="submission" date="2011-04" db="EMBL/GenBank/DDBJ databases">
        <title>The complete genome of chromosome of Treponema succinifaciens DSM 2489.</title>
        <authorList>
            <person name="Lucas S."/>
            <person name="Copeland A."/>
            <person name="Lapidus A."/>
            <person name="Bruce D."/>
            <person name="Goodwin L."/>
            <person name="Pitluck S."/>
            <person name="Peters L."/>
            <person name="Kyrpides N."/>
            <person name="Mavromatis K."/>
            <person name="Ivanova N."/>
            <person name="Ovchinnikova G."/>
            <person name="Teshima H."/>
            <person name="Detter J.C."/>
            <person name="Tapia R."/>
            <person name="Han C."/>
            <person name="Land M."/>
            <person name="Hauser L."/>
            <person name="Markowitz V."/>
            <person name="Cheng J.-F."/>
            <person name="Hugenholtz P."/>
            <person name="Woyke T."/>
            <person name="Wu D."/>
            <person name="Gronow S."/>
            <person name="Wellnitz S."/>
            <person name="Brambilla E."/>
            <person name="Klenk H.-P."/>
            <person name="Eisen J.A."/>
        </authorList>
    </citation>
    <scope>NUCLEOTIDE SEQUENCE [LARGE SCALE GENOMIC DNA]</scope>
    <source>
        <strain evidence="3">ATCC 33096 / DSM 2489 / 6091</strain>
    </source>
</reference>
<keyword evidence="3" id="KW-1185">Reference proteome</keyword>
<protein>
    <submittedName>
        <fullName evidence="2">Uncharacterized protein</fullName>
    </submittedName>
</protein>
<feature type="transmembrane region" description="Helical" evidence="1">
    <location>
        <begin position="6"/>
        <end position="24"/>
    </location>
</feature>
<dbReference type="Proteomes" id="UP000006852">
    <property type="component" value="Chromosome"/>
</dbReference>
<evidence type="ECO:0000313" key="3">
    <source>
        <dbReference type="Proteomes" id="UP000006852"/>
    </source>
</evidence>
<keyword evidence="1" id="KW-1133">Transmembrane helix</keyword>
<sequence>MHTVLTIGGIILAVIALVFVMKALNWISDKWFHLEIFTWKAKRGLKIALILIAVILVLILALAK</sequence>
<dbReference type="HOGENOM" id="CLU_2866527_0_0_12"/>
<dbReference type="STRING" id="869209.Tresu_1994"/>
<gene>
    <name evidence="2" type="ordered locus">Tresu_1994</name>
</gene>
<dbReference type="KEGG" id="tsu:Tresu_1994"/>
<dbReference type="RefSeq" id="WP_013702125.1">
    <property type="nucleotide sequence ID" value="NC_015385.1"/>
</dbReference>
<reference evidence="2 3" key="1">
    <citation type="journal article" date="2011" name="Stand. Genomic Sci.">
        <title>Complete genome sequence of Treponema succinifaciens type strain (6091).</title>
        <authorList>
            <person name="Han C."/>
            <person name="Gronow S."/>
            <person name="Teshima H."/>
            <person name="Lapidus A."/>
            <person name="Nolan M."/>
            <person name="Lucas S."/>
            <person name="Hammon N."/>
            <person name="Deshpande S."/>
            <person name="Cheng J.F."/>
            <person name="Zeytun A."/>
            <person name="Tapia R."/>
            <person name="Goodwin L."/>
            <person name="Pitluck S."/>
            <person name="Liolios K."/>
            <person name="Pagani I."/>
            <person name="Ivanova N."/>
            <person name="Mavromatis K."/>
            <person name="Mikhailova N."/>
            <person name="Huntemann M."/>
            <person name="Pati A."/>
            <person name="Chen A."/>
            <person name="Palaniappan K."/>
            <person name="Land M."/>
            <person name="Hauser L."/>
            <person name="Brambilla E.M."/>
            <person name="Rohde M."/>
            <person name="Goker M."/>
            <person name="Woyke T."/>
            <person name="Bristow J."/>
            <person name="Eisen J.A."/>
            <person name="Markowitz V."/>
            <person name="Hugenholtz P."/>
            <person name="Kyrpides N.C."/>
            <person name="Klenk H.P."/>
            <person name="Detter J.C."/>
        </authorList>
    </citation>
    <scope>NUCLEOTIDE SEQUENCE [LARGE SCALE GENOMIC DNA]</scope>
    <source>
        <strain evidence="3">ATCC 33096 / DSM 2489 / 6091</strain>
    </source>
</reference>
<name>F2NTE5_TRES6</name>
<keyword evidence="1" id="KW-0472">Membrane</keyword>
<feature type="transmembrane region" description="Helical" evidence="1">
    <location>
        <begin position="45"/>
        <end position="63"/>
    </location>
</feature>
<evidence type="ECO:0000256" key="1">
    <source>
        <dbReference type="SAM" id="Phobius"/>
    </source>
</evidence>
<keyword evidence="1" id="KW-0812">Transmembrane</keyword>
<proteinExistence type="predicted"/>
<dbReference type="AlphaFoldDB" id="F2NTE5"/>